<accession>A0AB73M5V2</accession>
<gene>
    <name evidence="1" type="ORF">BWD14_15840</name>
</gene>
<dbReference type="AlphaFoldDB" id="A0AB73M5V2"/>
<name>A0AB73M5V2_9LEPT</name>
<organism evidence="1 2">
    <name type="scientific">Leptospira santarosai</name>
    <dbReference type="NCBI Taxonomy" id="28183"/>
    <lineage>
        <taxon>Bacteria</taxon>
        <taxon>Pseudomonadati</taxon>
        <taxon>Spirochaetota</taxon>
        <taxon>Spirochaetia</taxon>
        <taxon>Leptospirales</taxon>
        <taxon>Leptospiraceae</taxon>
        <taxon>Leptospira</taxon>
    </lineage>
</organism>
<dbReference type="Proteomes" id="UP000189337">
    <property type="component" value="Unassembled WGS sequence"/>
</dbReference>
<comment type="caution">
    <text evidence="1">The sequence shown here is derived from an EMBL/GenBank/DDBJ whole genome shotgun (WGS) entry which is preliminary data.</text>
</comment>
<reference evidence="1 2" key="1">
    <citation type="submission" date="2017-01" db="EMBL/GenBank/DDBJ databases">
        <title>Comparative genomic analysis of Brazilian Leptospira santarosai.</title>
        <authorList>
            <person name="Moreno L.Z."/>
            <person name="Miraglia F."/>
            <person name="Kremer F.S."/>
            <person name="Eslabao M.R."/>
            <person name="Lilenbaum W."/>
            <person name="Dellagostin O.A."/>
            <person name="Moreno A.M."/>
        </authorList>
    </citation>
    <scope>NUCLEOTIDE SEQUENCE [LARGE SCALE GENOMIC DNA]</scope>
    <source>
        <strain evidence="1 2">M52/8-19</strain>
    </source>
</reference>
<evidence type="ECO:0008006" key="3">
    <source>
        <dbReference type="Google" id="ProtNLM"/>
    </source>
</evidence>
<evidence type="ECO:0000313" key="1">
    <source>
        <dbReference type="EMBL" id="ONF91781.1"/>
    </source>
</evidence>
<protein>
    <recommendedName>
        <fullName evidence="3">Lipoprotein</fullName>
    </recommendedName>
</protein>
<dbReference type="RefSeq" id="WP_076637904.1">
    <property type="nucleotide sequence ID" value="NZ_MTSU01000017.1"/>
</dbReference>
<proteinExistence type="predicted"/>
<evidence type="ECO:0000313" key="2">
    <source>
        <dbReference type="Proteomes" id="UP000189337"/>
    </source>
</evidence>
<dbReference type="EMBL" id="MTSU01000017">
    <property type="protein sequence ID" value="ONF91781.1"/>
    <property type="molecule type" value="Genomic_DNA"/>
</dbReference>
<sequence length="264" mass="30758">MNSVNISANFPPPFETSSIFSGLTGNRPIVKNESMFVSRLSQFGLSVFFLVGCSYSVSQNLILLYLKDQAARTCSSFGTGSYTKNELLIFSTNLECSRKELPLFIQPIRDIEDGNGLETIYCNRRETPSGKRIELNLVFQDERHPSVWKDKIYRFYRGFKYGRYKDIETIRLQFSKTEELSTIHLKNVYSGKQKFAEDPVYHFDSVLKPEQLMKENQKNILFINTWNHMLSEKDFNPELSKKKLDSVELRTGTREELDLFYSKR</sequence>
<dbReference type="NCBIfam" id="NF047489">
    <property type="entry name" value="adhesinLsa23"/>
    <property type="match status" value="1"/>
</dbReference>